<keyword evidence="5" id="KW-1185">Reference proteome</keyword>
<name>A0A0R1RRQ6_9LACO</name>
<dbReference type="AlphaFoldDB" id="A0A0R1RRQ6"/>
<reference evidence="4 5" key="1">
    <citation type="journal article" date="2015" name="Genome Announc.">
        <title>Expanding the biotechnology potential of lactobacilli through comparative genomics of 213 strains and associated genera.</title>
        <authorList>
            <person name="Sun Z."/>
            <person name="Harris H.M."/>
            <person name="McCann A."/>
            <person name="Guo C."/>
            <person name="Argimon S."/>
            <person name="Zhang W."/>
            <person name="Yang X."/>
            <person name="Jeffery I.B."/>
            <person name="Cooney J.C."/>
            <person name="Kagawa T.F."/>
            <person name="Liu W."/>
            <person name="Song Y."/>
            <person name="Salvetti E."/>
            <person name="Wrobel A."/>
            <person name="Rasinkangas P."/>
            <person name="Parkhill J."/>
            <person name="Rea M.C."/>
            <person name="O'Sullivan O."/>
            <person name="Ritari J."/>
            <person name="Douillard F.P."/>
            <person name="Paul Ross R."/>
            <person name="Yang R."/>
            <person name="Briner A.E."/>
            <person name="Felis G.E."/>
            <person name="de Vos W.M."/>
            <person name="Barrangou R."/>
            <person name="Klaenhammer T.R."/>
            <person name="Caufield P.W."/>
            <person name="Cui Y."/>
            <person name="Zhang H."/>
            <person name="O'Toole P.W."/>
        </authorList>
    </citation>
    <scope>NUCLEOTIDE SEQUENCE [LARGE SCALE GENOMIC DNA]</scope>
    <source>
        <strain evidence="4 5">DSM 15814</strain>
    </source>
</reference>
<feature type="domain" description="Zinc-ribbon" evidence="3">
    <location>
        <begin position="3"/>
        <end position="23"/>
    </location>
</feature>
<dbReference type="OrthoDB" id="2285053at2"/>
<dbReference type="Proteomes" id="UP000051999">
    <property type="component" value="Unassembled WGS sequence"/>
</dbReference>
<dbReference type="EMBL" id="AZFF01000003">
    <property type="protein sequence ID" value="KRL56565.1"/>
    <property type="molecule type" value="Genomic_DNA"/>
</dbReference>
<evidence type="ECO:0000313" key="5">
    <source>
        <dbReference type="Proteomes" id="UP000051999"/>
    </source>
</evidence>
<evidence type="ECO:0000313" key="4">
    <source>
        <dbReference type="EMBL" id="KRL56565.1"/>
    </source>
</evidence>
<dbReference type="RefSeq" id="WP_017262198.1">
    <property type="nucleotide sequence ID" value="NZ_AUAW01000005.1"/>
</dbReference>
<dbReference type="STRING" id="1114972.FD35_GL001659"/>
<feature type="transmembrane region" description="Helical" evidence="2">
    <location>
        <begin position="76"/>
        <end position="100"/>
    </location>
</feature>
<keyword evidence="2" id="KW-0472">Membrane</keyword>
<dbReference type="PATRIC" id="fig|1114972.6.peg.1685"/>
<gene>
    <name evidence="4" type="ORF">FD35_GL001659</name>
</gene>
<evidence type="ECO:0000259" key="3">
    <source>
        <dbReference type="Pfam" id="PF13240"/>
    </source>
</evidence>
<proteinExistence type="predicted"/>
<keyword evidence="2" id="KW-1133">Transmembrane helix</keyword>
<evidence type="ECO:0000256" key="2">
    <source>
        <dbReference type="SAM" id="Phobius"/>
    </source>
</evidence>
<comment type="caution">
    <text evidence="4">The sequence shown here is derived from an EMBL/GenBank/DDBJ whole genome shotgun (WGS) entry which is preliminary data.</text>
</comment>
<feature type="region of interest" description="Disordered" evidence="1">
    <location>
        <begin position="32"/>
        <end position="52"/>
    </location>
</feature>
<protein>
    <recommendedName>
        <fullName evidence="3">Zinc-ribbon domain-containing protein</fullName>
    </recommendedName>
</protein>
<accession>A0A0R1RRQ6</accession>
<sequence>MKYCQQCGAKNKADAKFCVNCGATFNQTDDTQHEAQSGSSYEQSYSPHAQQPQPAQVQNFNDAANQTNNNSRLFLILGWMSAAVSLFFIPIIFGGIGVALGFAARKKNETQGLILIVASIICGILGVVLGAIIGSSTY</sequence>
<keyword evidence="2" id="KW-0812">Transmembrane</keyword>
<organism evidence="4 5">
    <name type="scientific">Furfurilactobacillus rossiae DSM 15814</name>
    <dbReference type="NCBI Taxonomy" id="1114972"/>
    <lineage>
        <taxon>Bacteria</taxon>
        <taxon>Bacillati</taxon>
        <taxon>Bacillota</taxon>
        <taxon>Bacilli</taxon>
        <taxon>Lactobacillales</taxon>
        <taxon>Lactobacillaceae</taxon>
        <taxon>Furfurilactobacillus</taxon>
    </lineage>
</organism>
<feature type="transmembrane region" description="Helical" evidence="2">
    <location>
        <begin position="112"/>
        <end position="133"/>
    </location>
</feature>
<evidence type="ECO:0000256" key="1">
    <source>
        <dbReference type="SAM" id="MobiDB-lite"/>
    </source>
</evidence>
<dbReference type="Pfam" id="PF13240">
    <property type="entry name" value="Zn_Ribbon_1"/>
    <property type="match status" value="1"/>
</dbReference>
<feature type="compositionally biased region" description="Polar residues" evidence="1">
    <location>
        <begin position="32"/>
        <end position="48"/>
    </location>
</feature>
<dbReference type="eggNOG" id="ENOG5030AR9">
    <property type="taxonomic scope" value="Bacteria"/>
</dbReference>
<dbReference type="InterPro" id="IPR026870">
    <property type="entry name" value="Zinc_ribbon_dom"/>
</dbReference>